<reference evidence="2" key="1">
    <citation type="journal article" date="2023" name="Mol. Phylogenet. Evol.">
        <title>Genome-scale phylogeny and comparative genomics of the fungal order Sordariales.</title>
        <authorList>
            <person name="Hensen N."/>
            <person name="Bonometti L."/>
            <person name="Westerberg I."/>
            <person name="Brannstrom I.O."/>
            <person name="Guillou S."/>
            <person name="Cros-Aarteil S."/>
            <person name="Calhoun S."/>
            <person name="Haridas S."/>
            <person name="Kuo A."/>
            <person name="Mondo S."/>
            <person name="Pangilinan J."/>
            <person name="Riley R."/>
            <person name="LaButti K."/>
            <person name="Andreopoulos B."/>
            <person name="Lipzen A."/>
            <person name="Chen C."/>
            <person name="Yan M."/>
            <person name="Daum C."/>
            <person name="Ng V."/>
            <person name="Clum A."/>
            <person name="Steindorff A."/>
            <person name="Ohm R.A."/>
            <person name="Martin F."/>
            <person name="Silar P."/>
            <person name="Natvig D.O."/>
            <person name="Lalanne C."/>
            <person name="Gautier V."/>
            <person name="Ament-Velasquez S.L."/>
            <person name="Kruys A."/>
            <person name="Hutchinson M.I."/>
            <person name="Powell A.J."/>
            <person name="Barry K."/>
            <person name="Miller A.N."/>
            <person name="Grigoriev I.V."/>
            <person name="Debuchy R."/>
            <person name="Gladieux P."/>
            <person name="Hiltunen Thoren M."/>
            <person name="Johannesson H."/>
        </authorList>
    </citation>
    <scope>NUCLEOTIDE SEQUENCE</scope>
    <source>
        <strain evidence="2">CBS 123565</strain>
    </source>
</reference>
<proteinExistence type="predicted"/>
<gene>
    <name evidence="2" type="ORF">BT67DRAFT_445909</name>
</gene>
<feature type="compositionally biased region" description="Basic residues" evidence="1">
    <location>
        <begin position="55"/>
        <end position="66"/>
    </location>
</feature>
<dbReference type="EMBL" id="MU853441">
    <property type="protein sequence ID" value="KAK4130192.1"/>
    <property type="molecule type" value="Genomic_DNA"/>
</dbReference>
<dbReference type="Proteomes" id="UP001304895">
    <property type="component" value="Unassembled WGS sequence"/>
</dbReference>
<name>A0AAN6Z9L8_9PEZI</name>
<protein>
    <submittedName>
        <fullName evidence="2">Uncharacterized protein</fullName>
    </submittedName>
</protein>
<dbReference type="AlphaFoldDB" id="A0AAN6Z9L8"/>
<organism evidence="2 3">
    <name type="scientific">Trichocladium antarcticum</name>
    <dbReference type="NCBI Taxonomy" id="1450529"/>
    <lineage>
        <taxon>Eukaryota</taxon>
        <taxon>Fungi</taxon>
        <taxon>Dikarya</taxon>
        <taxon>Ascomycota</taxon>
        <taxon>Pezizomycotina</taxon>
        <taxon>Sordariomycetes</taxon>
        <taxon>Sordariomycetidae</taxon>
        <taxon>Sordariales</taxon>
        <taxon>Chaetomiaceae</taxon>
        <taxon>Trichocladium</taxon>
    </lineage>
</organism>
<accession>A0AAN6Z9L8</accession>
<evidence type="ECO:0000313" key="2">
    <source>
        <dbReference type="EMBL" id="KAK4130192.1"/>
    </source>
</evidence>
<evidence type="ECO:0000256" key="1">
    <source>
        <dbReference type="SAM" id="MobiDB-lite"/>
    </source>
</evidence>
<sequence>MRPDLCSCFSAQTHWPLASGKPSLLRRVSPYALVMGCHRKLQGSLGLPSGQARPSRPRRAASRLKSHWQPMT</sequence>
<reference evidence="2" key="2">
    <citation type="submission" date="2023-05" db="EMBL/GenBank/DDBJ databases">
        <authorList>
            <consortium name="Lawrence Berkeley National Laboratory"/>
            <person name="Steindorff A."/>
            <person name="Hensen N."/>
            <person name="Bonometti L."/>
            <person name="Westerberg I."/>
            <person name="Brannstrom I.O."/>
            <person name="Guillou S."/>
            <person name="Cros-Aarteil S."/>
            <person name="Calhoun S."/>
            <person name="Haridas S."/>
            <person name="Kuo A."/>
            <person name="Mondo S."/>
            <person name="Pangilinan J."/>
            <person name="Riley R."/>
            <person name="Labutti K."/>
            <person name="Andreopoulos B."/>
            <person name="Lipzen A."/>
            <person name="Chen C."/>
            <person name="Yanf M."/>
            <person name="Daum C."/>
            <person name="Ng V."/>
            <person name="Clum A."/>
            <person name="Ohm R."/>
            <person name="Martin F."/>
            <person name="Silar P."/>
            <person name="Natvig D."/>
            <person name="Lalanne C."/>
            <person name="Gautier V."/>
            <person name="Ament-Velasquez S.L."/>
            <person name="Kruys A."/>
            <person name="Hutchinson M.I."/>
            <person name="Powell A.J."/>
            <person name="Barry K."/>
            <person name="Miller A.N."/>
            <person name="Grigoriev I.V."/>
            <person name="Debuchy R."/>
            <person name="Gladieux P."/>
            <person name="Thoren M.H."/>
            <person name="Johannesson H."/>
        </authorList>
    </citation>
    <scope>NUCLEOTIDE SEQUENCE</scope>
    <source>
        <strain evidence="2">CBS 123565</strain>
    </source>
</reference>
<evidence type="ECO:0000313" key="3">
    <source>
        <dbReference type="Proteomes" id="UP001304895"/>
    </source>
</evidence>
<feature type="region of interest" description="Disordered" evidence="1">
    <location>
        <begin position="44"/>
        <end position="72"/>
    </location>
</feature>
<keyword evidence="3" id="KW-1185">Reference proteome</keyword>
<comment type="caution">
    <text evidence="2">The sequence shown here is derived from an EMBL/GenBank/DDBJ whole genome shotgun (WGS) entry which is preliminary data.</text>
</comment>